<keyword evidence="5 9" id="KW-0812">Transmembrane</keyword>
<evidence type="ECO:0000313" key="12">
    <source>
        <dbReference type="Proteomes" id="UP000193870"/>
    </source>
</evidence>
<dbReference type="Pfam" id="PF04290">
    <property type="entry name" value="DctQ"/>
    <property type="match status" value="1"/>
</dbReference>
<feature type="transmembrane region" description="Helical" evidence="9">
    <location>
        <begin position="84"/>
        <end position="104"/>
    </location>
</feature>
<keyword evidence="2 9" id="KW-0813">Transport</keyword>
<evidence type="ECO:0000256" key="1">
    <source>
        <dbReference type="ARBA" id="ARBA00004429"/>
    </source>
</evidence>
<reference evidence="11 12" key="1">
    <citation type="submission" date="2017-03" db="EMBL/GenBank/DDBJ databases">
        <authorList>
            <person name="Afonso C.L."/>
            <person name="Miller P.J."/>
            <person name="Scott M.A."/>
            <person name="Spackman E."/>
            <person name="Goraichik I."/>
            <person name="Dimitrov K.M."/>
            <person name="Suarez D.L."/>
            <person name="Swayne D.E."/>
        </authorList>
    </citation>
    <scope>NUCLEOTIDE SEQUENCE [LARGE SCALE GENOMIC DNA]</scope>
    <source>
        <strain evidence="11 12">CECT 7066</strain>
    </source>
</reference>
<keyword evidence="3" id="KW-1003">Cell membrane</keyword>
<organism evidence="11 12">
    <name type="scientific">Palleronia marisminoris</name>
    <dbReference type="NCBI Taxonomy" id="315423"/>
    <lineage>
        <taxon>Bacteria</taxon>
        <taxon>Pseudomonadati</taxon>
        <taxon>Pseudomonadota</taxon>
        <taxon>Alphaproteobacteria</taxon>
        <taxon>Rhodobacterales</taxon>
        <taxon>Roseobacteraceae</taxon>
        <taxon>Palleronia</taxon>
    </lineage>
</organism>
<dbReference type="GO" id="GO:0015740">
    <property type="term" value="P:C4-dicarboxylate transport"/>
    <property type="evidence" value="ECO:0007669"/>
    <property type="project" value="TreeGrafter"/>
</dbReference>
<dbReference type="PANTHER" id="PTHR35011:SF10">
    <property type="entry name" value="TRAP TRANSPORTER SMALL PERMEASE PROTEIN"/>
    <property type="match status" value="1"/>
</dbReference>
<dbReference type="InterPro" id="IPR007387">
    <property type="entry name" value="TRAP_DctQ"/>
</dbReference>
<evidence type="ECO:0000256" key="7">
    <source>
        <dbReference type="ARBA" id="ARBA00023136"/>
    </source>
</evidence>
<evidence type="ECO:0000313" key="11">
    <source>
        <dbReference type="EMBL" id="SLN34306.1"/>
    </source>
</evidence>
<evidence type="ECO:0000256" key="8">
    <source>
        <dbReference type="ARBA" id="ARBA00038436"/>
    </source>
</evidence>
<accession>A0A1Y5SBN7</accession>
<evidence type="ECO:0000256" key="5">
    <source>
        <dbReference type="ARBA" id="ARBA00022692"/>
    </source>
</evidence>
<evidence type="ECO:0000256" key="2">
    <source>
        <dbReference type="ARBA" id="ARBA00022448"/>
    </source>
</evidence>
<keyword evidence="7 9" id="KW-0472">Membrane</keyword>
<evidence type="ECO:0000256" key="9">
    <source>
        <dbReference type="RuleBase" id="RU369079"/>
    </source>
</evidence>
<feature type="transmembrane region" description="Helical" evidence="9">
    <location>
        <begin position="12"/>
        <end position="34"/>
    </location>
</feature>
<evidence type="ECO:0000256" key="3">
    <source>
        <dbReference type="ARBA" id="ARBA00022475"/>
    </source>
</evidence>
<dbReference type="GO" id="GO:0022857">
    <property type="term" value="F:transmembrane transporter activity"/>
    <property type="evidence" value="ECO:0007669"/>
    <property type="project" value="UniProtKB-UniRule"/>
</dbReference>
<dbReference type="STRING" id="315423.SAMN04488020_103151"/>
<sequence>MIRIITGGLEIFSGLLLVALMLVTGIDVVGRYLFDTPLPGAFETTELMLGALVFAALPLVSRAGSHVEVDILATLLPERIGTRLLWLASVIAAGVLLVFALRLLALGLQQAEDGTRSISLGIPFAPIAIFGALSCLVAAIFGFLRVAGR</sequence>
<feature type="transmembrane region" description="Helical" evidence="9">
    <location>
        <begin position="124"/>
        <end position="144"/>
    </location>
</feature>
<proteinExistence type="inferred from homology"/>
<comment type="subunit">
    <text evidence="9">The complex comprises the extracytoplasmic solute receptor protein and the two transmembrane proteins.</text>
</comment>
<dbReference type="OrthoDB" id="2877624at2"/>
<dbReference type="PANTHER" id="PTHR35011">
    <property type="entry name" value="2,3-DIKETO-L-GULONATE TRAP TRANSPORTER SMALL PERMEASE PROTEIN YIAM"/>
    <property type="match status" value="1"/>
</dbReference>
<comment type="similarity">
    <text evidence="8 9">Belongs to the TRAP transporter small permease family.</text>
</comment>
<feature type="domain" description="Tripartite ATP-independent periplasmic transporters DctQ component" evidence="10">
    <location>
        <begin position="20"/>
        <end position="139"/>
    </location>
</feature>
<evidence type="ECO:0000256" key="6">
    <source>
        <dbReference type="ARBA" id="ARBA00022989"/>
    </source>
</evidence>
<dbReference type="RefSeq" id="WP_085853441.1">
    <property type="nucleotide sequence ID" value="NZ_FOPF01000003.1"/>
</dbReference>
<dbReference type="GO" id="GO:0005886">
    <property type="term" value="C:plasma membrane"/>
    <property type="evidence" value="ECO:0007669"/>
    <property type="project" value="UniProtKB-SubCell"/>
</dbReference>
<dbReference type="EMBL" id="FWFV01000003">
    <property type="protein sequence ID" value="SLN34306.1"/>
    <property type="molecule type" value="Genomic_DNA"/>
</dbReference>
<dbReference type="AlphaFoldDB" id="A0A1Y5SBN7"/>
<comment type="subcellular location">
    <subcellularLocation>
        <location evidence="1 9">Cell inner membrane</location>
        <topology evidence="1 9">Multi-pass membrane protein</topology>
    </subcellularLocation>
</comment>
<comment type="function">
    <text evidence="9">Part of the tripartite ATP-independent periplasmic (TRAP) transport system.</text>
</comment>
<keyword evidence="12" id="KW-1185">Reference proteome</keyword>
<protein>
    <recommendedName>
        <fullName evidence="9">TRAP transporter small permease protein</fullName>
    </recommendedName>
</protein>
<name>A0A1Y5SBN7_9RHOB</name>
<evidence type="ECO:0000259" key="10">
    <source>
        <dbReference type="Pfam" id="PF04290"/>
    </source>
</evidence>
<keyword evidence="4 9" id="KW-0997">Cell inner membrane</keyword>
<dbReference type="InterPro" id="IPR055348">
    <property type="entry name" value="DctQ"/>
</dbReference>
<gene>
    <name evidence="11" type="ORF">PAM7066_01431</name>
</gene>
<evidence type="ECO:0000256" key="4">
    <source>
        <dbReference type="ARBA" id="ARBA00022519"/>
    </source>
</evidence>
<dbReference type="Proteomes" id="UP000193870">
    <property type="component" value="Unassembled WGS sequence"/>
</dbReference>
<feature type="transmembrane region" description="Helical" evidence="9">
    <location>
        <begin position="46"/>
        <end position="64"/>
    </location>
</feature>
<keyword evidence="6 9" id="KW-1133">Transmembrane helix</keyword>